<accession>A0A0A9B290</accession>
<reference evidence="1" key="2">
    <citation type="journal article" date="2015" name="Data Brief">
        <title>Shoot transcriptome of the giant reed, Arundo donax.</title>
        <authorList>
            <person name="Barrero R.A."/>
            <person name="Guerrero F.D."/>
            <person name="Moolhuijzen P."/>
            <person name="Goolsby J.A."/>
            <person name="Tidwell J."/>
            <person name="Bellgard S.E."/>
            <person name="Bellgard M.I."/>
        </authorList>
    </citation>
    <scope>NUCLEOTIDE SEQUENCE</scope>
    <source>
        <tissue evidence="1">Shoot tissue taken approximately 20 cm above the soil surface</tissue>
    </source>
</reference>
<name>A0A0A9B290_ARUDO</name>
<dbReference type="EMBL" id="GBRH01244453">
    <property type="protein sequence ID" value="JAD53442.1"/>
    <property type="molecule type" value="Transcribed_RNA"/>
</dbReference>
<proteinExistence type="predicted"/>
<protein>
    <submittedName>
        <fullName evidence="1">Uncharacterized protein</fullName>
    </submittedName>
</protein>
<sequence length="20" mass="2476">MQVGVSSMFFRFFVCLFFPW</sequence>
<dbReference type="AlphaFoldDB" id="A0A0A9B290"/>
<reference evidence="1" key="1">
    <citation type="submission" date="2014-09" db="EMBL/GenBank/DDBJ databases">
        <authorList>
            <person name="Magalhaes I.L.F."/>
            <person name="Oliveira U."/>
            <person name="Santos F.R."/>
            <person name="Vidigal T.H.D.A."/>
            <person name="Brescovit A.D."/>
            <person name="Santos A.J."/>
        </authorList>
    </citation>
    <scope>NUCLEOTIDE SEQUENCE</scope>
    <source>
        <tissue evidence="1">Shoot tissue taken approximately 20 cm above the soil surface</tissue>
    </source>
</reference>
<evidence type="ECO:0000313" key="1">
    <source>
        <dbReference type="EMBL" id="JAD53442.1"/>
    </source>
</evidence>
<organism evidence="1">
    <name type="scientific">Arundo donax</name>
    <name type="common">Giant reed</name>
    <name type="synonym">Donax arundinaceus</name>
    <dbReference type="NCBI Taxonomy" id="35708"/>
    <lineage>
        <taxon>Eukaryota</taxon>
        <taxon>Viridiplantae</taxon>
        <taxon>Streptophyta</taxon>
        <taxon>Embryophyta</taxon>
        <taxon>Tracheophyta</taxon>
        <taxon>Spermatophyta</taxon>
        <taxon>Magnoliopsida</taxon>
        <taxon>Liliopsida</taxon>
        <taxon>Poales</taxon>
        <taxon>Poaceae</taxon>
        <taxon>PACMAD clade</taxon>
        <taxon>Arundinoideae</taxon>
        <taxon>Arundineae</taxon>
        <taxon>Arundo</taxon>
    </lineage>
</organism>